<dbReference type="InterPro" id="IPR017850">
    <property type="entry name" value="Alkaline_phosphatase_core_sf"/>
</dbReference>
<organism evidence="1 2">
    <name type="scientific">Fusarium oxysporum</name>
    <name type="common">Fusarium vascular wilt</name>
    <dbReference type="NCBI Taxonomy" id="5507"/>
    <lineage>
        <taxon>Eukaryota</taxon>
        <taxon>Fungi</taxon>
        <taxon>Dikarya</taxon>
        <taxon>Ascomycota</taxon>
        <taxon>Pezizomycotina</taxon>
        <taxon>Sordariomycetes</taxon>
        <taxon>Hypocreomycetidae</taxon>
        <taxon>Hypocreales</taxon>
        <taxon>Nectriaceae</taxon>
        <taxon>Fusarium</taxon>
        <taxon>Fusarium oxysporum species complex</taxon>
    </lineage>
</organism>
<name>A0A420MDY6_FUSOX</name>
<accession>A0A420MDY6</accession>
<evidence type="ECO:0000313" key="2">
    <source>
        <dbReference type="Proteomes" id="UP000285084"/>
    </source>
</evidence>
<protein>
    <submittedName>
        <fullName evidence="1">Uncharacterized protein</fullName>
    </submittedName>
</protein>
<dbReference type="SUPFAM" id="SSF53649">
    <property type="entry name" value="Alkaline phosphatase-like"/>
    <property type="match status" value="1"/>
</dbReference>
<dbReference type="EMBL" id="MRCX01000305">
    <property type="protein sequence ID" value="RKK66308.1"/>
    <property type="molecule type" value="Genomic_DNA"/>
</dbReference>
<comment type="caution">
    <text evidence="1">The sequence shown here is derived from an EMBL/GenBank/DDBJ whole genome shotgun (WGS) entry which is preliminary data.</text>
</comment>
<reference evidence="1 2" key="1">
    <citation type="journal article" date="2018" name="Sci. Rep.">
        <title>Characterisation of pathogen-specific regions and novel effector candidates in Fusarium oxysporum f. sp. cepae.</title>
        <authorList>
            <person name="Armitage A.D."/>
            <person name="Taylor A."/>
            <person name="Sobczyk M.K."/>
            <person name="Baxter L."/>
            <person name="Greenfield B.P."/>
            <person name="Bates H.J."/>
            <person name="Wilson F."/>
            <person name="Jackson A.C."/>
            <person name="Ott S."/>
            <person name="Harrison R.J."/>
            <person name="Clarkson J.P."/>
        </authorList>
    </citation>
    <scope>NUCLEOTIDE SEQUENCE [LARGE SCALE GENOMIC DNA]</scope>
    <source>
        <strain evidence="1 2">Fo_A13</strain>
    </source>
</reference>
<sequence>MGQAFREDISTRTGTYSNGHISNFRVPITFKHPHIPGVQYVANATSISILPTILDLLINTGWLNRKGMAVASDLIHDFEGQFLIGPYKSSQDGRRAWNFGAVNSVTSMLSVTSAGAPWRLVIPLDRASQWRFTNLKIDQLELAPLEKWSIERLVGDARTFYSEEALQWIVEADAVA</sequence>
<evidence type="ECO:0000313" key="1">
    <source>
        <dbReference type="EMBL" id="RKK66308.1"/>
    </source>
</evidence>
<dbReference type="Proteomes" id="UP000285084">
    <property type="component" value="Unassembled WGS sequence"/>
</dbReference>
<gene>
    <name evidence="1" type="ORF">BFJ69_g15511</name>
</gene>
<dbReference type="AlphaFoldDB" id="A0A420MDY6"/>
<proteinExistence type="predicted"/>